<protein>
    <submittedName>
        <fullName evidence="2">SET domain protein</fullName>
    </submittedName>
</protein>
<organism evidence="2 3">
    <name type="scientific">Candidatus Collierbacteria bacterium GW2011_GWA2_46_26</name>
    <dbReference type="NCBI Taxonomy" id="1618381"/>
    <lineage>
        <taxon>Bacteria</taxon>
        <taxon>Candidatus Collieribacteriota</taxon>
    </lineage>
</organism>
<dbReference type="CDD" id="cd08161">
    <property type="entry name" value="SET"/>
    <property type="match status" value="1"/>
</dbReference>
<dbReference type="Proteomes" id="UP000034794">
    <property type="component" value="Unassembled WGS sequence"/>
</dbReference>
<gene>
    <name evidence="2" type="ORF">UX47_C0007G0067</name>
</gene>
<dbReference type="Gene3D" id="2.170.270.10">
    <property type="entry name" value="SET domain"/>
    <property type="match status" value="1"/>
</dbReference>
<dbReference type="Pfam" id="PF00856">
    <property type="entry name" value="SET"/>
    <property type="match status" value="1"/>
</dbReference>
<comment type="caution">
    <text evidence="2">The sequence shown here is derived from an EMBL/GenBank/DDBJ whole genome shotgun (WGS) entry which is preliminary data.</text>
</comment>
<dbReference type="InterPro" id="IPR046341">
    <property type="entry name" value="SET_dom_sf"/>
</dbReference>
<dbReference type="EMBL" id="LCMI01000007">
    <property type="protein sequence ID" value="KKU32823.1"/>
    <property type="molecule type" value="Genomic_DNA"/>
</dbReference>
<dbReference type="PROSITE" id="PS50280">
    <property type="entry name" value="SET"/>
    <property type="match status" value="1"/>
</dbReference>
<evidence type="ECO:0000313" key="3">
    <source>
        <dbReference type="Proteomes" id="UP000034794"/>
    </source>
</evidence>
<dbReference type="InterPro" id="IPR001214">
    <property type="entry name" value="SET_dom"/>
</dbReference>
<evidence type="ECO:0000259" key="1">
    <source>
        <dbReference type="PROSITE" id="PS50280"/>
    </source>
</evidence>
<name>A0A0G1RS95_9BACT</name>
<proteinExistence type="predicted"/>
<evidence type="ECO:0000313" key="2">
    <source>
        <dbReference type="EMBL" id="KKU32823.1"/>
    </source>
</evidence>
<sequence length="132" mass="15480">MIHIKYKLDRSPLHGIGFFANEDLEKGQLVYSASPKLDVNISDREYQSLDKKEQDEVKYWGFWDKDNQVWHVDFDNSRFINHSYYPTVTQDIDHGDAYLVTTRSVKKGEEITQNYLEFESLDDLAKRGISLA</sequence>
<accession>A0A0G1RS95</accession>
<dbReference type="SUPFAM" id="SSF82199">
    <property type="entry name" value="SET domain"/>
    <property type="match status" value="1"/>
</dbReference>
<dbReference type="AlphaFoldDB" id="A0A0G1RS95"/>
<reference evidence="2 3" key="1">
    <citation type="journal article" date="2015" name="Nature">
        <title>rRNA introns, odd ribosomes, and small enigmatic genomes across a large radiation of phyla.</title>
        <authorList>
            <person name="Brown C.T."/>
            <person name="Hug L.A."/>
            <person name="Thomas B.C."/>
            <person name="Sharon I."/>
            <person name="Castelle C.J."/>
            <person name="Singh A."/>
            <person name="Wilkins M.J."/>
            <person name="Williams K.H."/>
            <person name="Banfield J.F."/>
        </authorList>
    </citation>
    <scope>NUCLEOTIDE SEQUENCE [LARGE SCALE GENOMIC DNA]</scope>
</reference>
<feature type="domain" description="SET" evidence="1">
    <location>
        <begin position="4"/>
        <end position="116"/>
    </location>
</feature>